<protein>
    <submittedName>
        <fullName evidence="2">DOMON domain-containing protein</fullName>
    </submittedName>
</protein>
<feature type="compositionally biased region" description="Polar residues" evidence="1">
    <location>
        <begin position="1"/>
        <end position="10"/>
    </location>
</feature>
<feature type="region of interest" description="Disordered" evidence="1">
    <location>
        <begin position="1"/>
        <end position="20"/>
    </location>
</feature>
<dbReference type="AlphaFoldDB" id="A0A5K3EJ16"/>
<evidence type="ECO:0000256" key="1">
    <source>
        <dbReference type="SAM" id="MobiDB-lite"/>
    </source>
</evidence>
<accession>A0A5K3EJ16</accession>
<sequence>KLQSHSSLKTSAVAPHSGADILDHARPQPILCLFMFQWQVRKTSSQPETDTNGKQFVMSGTASVEDSDGRILTFGSGL</sequence>
<dbReference type="WBParaSite" id="MCU_000616-RA">
    <property type="protein sequence ID" value="MCU_000616-RA"/>
    <property type="gene ID" value="MCU_000616"/>
</dbReference>
<organism evidence="2">
    <name type="scientific">Mesocestoides corti</name>
    <name type="common">Flatworm</name>
    <dbReference type="NCBI Taxonomy" id="53468"/>
    <lineage>
        <taxon>Eukaryota</taxon>
        <taxon>Metazoa</taxon>
        <taxon>Spiralia</taxon>
        <taxon>Lophotrochozoa</taxon>
        <taxon>Platyhelminthes</taxon>
        <taxon>Cestoda</taxon>
        <taxon>Eucestoda</taxon>
        <taxon>Cyclophyllidea</taxon>
        <taxon>Mesocestoididae</taxon>
        <taxon>Mesocestoides</taxon>
    </lineage>
</organism>
<evidence type="ECO:0000313" key="2">
    <source>
        <dbReference type="WBParaSite" id="MCU_000616-RA"/>
    </source>
</evidence>
<reference evidence="2" key="1">
    <citation type="submission" date="2019-11" db="UniProtKB">
        <authorList>
            <consortium name="WormBaseParasite"/>
        </authorList>
    </citation>
    <scope>IDENTIFICATION</scope>
</reference>
<name>A0A5K3EJ16_MESCO</name>
<proteinExistence type="predicted"/>